<proteinExistence type="predicted"/>
<dbReference type="RefSeq" id="XP_002286663.1">
    <property type="nucleotide sequence ID" value="XM_002286627.1"/>
</dbReference>
<dbReference type="PaxDb" id="35128-Thaps1170"/>
<dbReference type="Proteomes" id="UP000001449">
    <property type="component" value="Chromosome 1"/>
</dbReference>
<evidence type="ECO:0000313" key="2">
    <source>
        <dbReference type="EMBL" id="EED96304.1"/>
    </source>
</evidence>
<reference evidence="2 3" key="2">
    <citation type="journal article" date="2008" name="Nature">
        <title>The Phaeodactylum genome reveals the evolutionary history of diatom genomes.</title>
        <authorList>
            <person name="Bowler C."/>
            <person name="Allen A.E."/>
            <person name="Badger J.H."/>
            <person name="Grimwood J."/>
            <person name="Jabbari K."/>
            <person name="Kuo A."/>
            <person name="Maheswari U."/>
            <person name="Martens C."/>
            <person name="Maumus F."/>
            <person name="Otillar R.P."/>
            <person name="Rayko E."/>
            <person name="Salamov A."/>
            <person name="Vandepoele K."/>
            <person name="Beszteri B."/>
            <person name="Gruber A."/>
            <person name="Heijde M."/>
            <person name="Katinka M."/>
            <person name="Mock T."/>
            <person name="Valentin K."/>
            <person name="Verret F."/>
            <person name="Berges J.A."/>
            <person name="Brownlee C."/>
            <person name="Cadoret J.P."/>
            <person name="Chiovitti A."/>
            <person name="Choi C.J."/>
            <person name="Coesel S."/>
            <person name="De Martino A."/>
            <person name="Detter J.C."/>
            <person name="Durkin C."/>
            <person name="Falciatore A."/>
            <person name="Fournet J."/>
            <person name="Haruta M."/>
            <person name="Huysman M.J."/>
            <person name="Jenkins B.D."/>
            <person name="Jiroutova K."/>
            <person name="Jorgensen R.E."/>
            <person name="Joubert Y."/>
            <person name="Kaplan A."/>
            <person name="Kroger N."/>
            <person name="Kroth P.G."/>
            <person name="La Roche J."/>
            <person name="Lindquist E."/>
            <person name="Lommer M."/>
            <person name="Martin-Jezequel V."/>
            <person name="Lopez P.J."/>
            <person name="Lucas S."/>
            <person name="Mangogna M."/>
            <person name="McGinnis K."/>
            <person name="Medlin L.K."/>
            <person name="Montsant A."/>
            <person name="Oudot-Le Secq M.P."/>
            <person name="Napoli C."/>
            <person name="Obornik M."/>
            <person name="Parker M.S."/>
            <person name="Petit J.L."/>
            <person name="Porcel B.M."/>
            <person name="Poulsen N."/>
            <person name="Robison M."/>
            <person name="Rychlewski L."/>
            <person name="Rynearson T.A."/>
            <person name="Schmutz J."/>
            <person name="Shapiro H."/>
            <person name="Siaut M."/>
            <person name="Stanley M."/>
            <person name="Sussman M.R."/>
            <person name="Taylor A.R."/>
            <person name="Vardi A."/>
            <person name="von Dassow P."/>
            <person name="Vyverman W."/>
            <person name="Willis A."/>
            <person name="Wyrwicz L.S."/>
            <person name="Rokhsar D.S."/>
            <person name="Weissenbach J."/>
            <person name="Armbrust E.V."/>
            <person name="Green B.R."/>
            <person name="Van de Peer Y."/>
            <person name="Grigoriev I.V."/>
        </authorList>
    </citation>
    <scope>NUCLEOTIDE SEQUENCE [LARGE SCALE GENOMIC DNA]</scope>
    <source>
        <strain evidence="2 3">CCMP1335</strain>
    </source>
</reference>
<dbReference type="HOGENOM" id="CLU_1921355_0_0_1"/>
<gene>
    <name evidence="2" type="ORF">THAPSDRAFT_1170</name>
</gene>
<feature type="compositionally biased region" description="Polar residues" evidence="1">
    <location>
        <begin position="46"/>
        <end position="56"/>
    </location>
</feature>
<dbReference type="InParanoid" id="B8BQ58"/>
<accession>B8BQ58</accession>
<evidence type="ECO:0000313" key="3">
    <source>
        <dbReference type="Proteomes" id="UP000001449"/>
    </source>
</evidence>
<sequence>MNSLDLAFKMASLDAFCEPPTTLDCSGFDKSSSFGSTFSFASESSQNLPSSPQHLQAYQPHPSMQVQQQQFNSGLVKGFGSSLSRSRCVTNLSSLGSVASETSIPLQSSRPTHYESGPNEGSWGYFVDSVME</sequence>
<dbReference type="EMBL" id="CM000638">
    <property type="protein sequence ID" value="EED96304.1"/>
    <property type="molecule type" value="Genomic_DNA"/>
</dbReference>
<dbReference type="KEGG" id="tps:THAPSDRAFT_1170"/>
<feature type="region of interest" description="Disordered" evidence="1">
    <location>
        <begin position="39"/>
        <end position="60"/>
    </location>
</feature>
<dbReference type="GeneID" id="7445266"/>
<protein>
    <submittedName>
        <fullName evidence="2">Uncharacterized protein</fullName>
    </submittedName>
</protein>
<organism evidence="2 3">
    <name type="scientific">Thalassiosira pseudonana</name>
    <name type="common">Marine diatom</name>
    <name type="synonym">Cyclotella nana</name>
    <dbReference type="NCBI Taxonomy" id="35128"/>
    <lineage>
        <taxon>Eukaryota</taxon>
        <taxon>Sar</taxon>
        <taxon>Stramenopiles</taxon>
        <taxon>Ochrophyta</taxon>
        <taxon>Bacillariophyta</taxon>
        <taxon>Coscinodiscophyceae</taxon>
        <taxon>Thalassiosirophycidae</taxon>
        <taxon>Thalassiosirales</taxon>
        <taxon>Thalassiosiraceae</taxon>
        <taxon>Thalassiosira</taxon>
    </lineage>
</organism>
<evidence type="ECO:0000256" key="1">
    <source>
        <dbReference type="SAM" id="MobiDB-lite"/>
    </source>
</evidence>
<name>B8BQ58_THAPS</name>
<dbReference type="AlphaFoldDB" id="B8BQ58"/>
<reference evidence="2 3" key="1">
    <citation type="journal article" date="2004" name="Science">
        <title>The genome of the diatom Thalassiosira pseudonana: ecology, evolution, and metabolism.</title>
        <authorList>
            <person name="Armbrust E.V."/>
            <person name="Berges J.A."/>
            <person name="Bowler C."/>
            <person name="Green B.R."/>
            <person name="Martinez D."/>
            <person name="Putnam N.H."/>
            <person name="Zhou S."/>
            <person name="Allen A.E."/>
            <person name="Apt K.E."/>
            <person name="Bechner M."/>
            <person name="Brzezinski M.A."/>
            <person name="Chaal B.K."/>
            <person name="Chiovitti A."/>
            <person name="Davis A.K."/>
            <person name="Demarest M.S."/>
            <person name="Detter J.C."/>
            <person name="Glavina T."/>
            <person name="Goodstein D."/>
            <person name="Hadi M.Z."/>
            <person name="Hellsten U."/>
            <person name="Hildebrand M."/>
            <person name="Jenkins B.D."/>
            <person name="Jurka J."/>
            <person name="Kapitonov V.V."/>
            <person name="Kroger N."/>
            <person name="Lau W.W."/>
            <person name="Lane T.W."/>
            <person name="Larimer F.W."/>
            <person name="Lippmeier J.C."/>
            <person name="Lucas S."/>
            <person name="Medina M."/>
            <person name="Montsant A."/>
            <person name="Obornik M."/>
            <person name="Parker M.S."/>
            <person name="Palenik B."/>
            <person name="Pazour G.J."/>
            <person name="Richardson P.M."/>
            <person name="Rynearson T.A."/>
            <person name="Saito M.A."/>
            <person name="Schwartz D.C."/>
            <person name="Thamatrakoln K."/>
            <person name="Valentin K."/>
            <person name="Vardi A."/>
            <person name="Wilkerson F.P."/>
            <person name="Rokhsar D.S."/>
        </authorList>
    </citation>
    <scope>NUCLEOTIDE SEQUENCE [LARGE SCALE GENOMIC DNA]</scope>
    <source>
        <strain evidence="2 3">CCMP1335</strain>
    </source>
</reference>
<keyword evidence="3" id="KW-1185">Reference proteome</keyword>